<dbReference type="EMBL" id="JAHUTJ010068261">
    <property type="protein sequence ID" value="MED6291505.1"/>
    <property type="molecule type" value="Genomic_DNA"/>
</dbReference>
<gene>
    <name evidence="1" type="ORF">CHARACLAT_024378</name>
</gene>
<sequence>MGKGSHDCRFTTVIRNTKHTQAASVRFKKEASSQLLLIQCTCLIVTASMSTSIEAVLDRSIYLRISNMPIGKTIGETIIATPQSVKVYMANFKHFETHLHSTMRECVHLEIFGRVGNHLSSKFPSNVTPRSDWAMLREIGKPQELHLRFCGSQLVF</sequence>
<reference evidence="1 2" key="1">
    <citation type="submission" date="2021-06" db="EMBL/GenBank/DDBJ databases">
        <authorList>
            <person name="Palmer J.M."/>
        </authorList>
    </citation>
    <scope>NUCLEOTIDE SEQUENCE [LARGE SCALE GENOMIC DNA]</scope>
    <source>
        <strain evidence="1 2">CL_MEX2019</strain>
        <tissue evidence="1">Muscle</tissue>
    </source>
</reference>
<organism evidence="1 2">
    <name type="scientific">Characodon lateralis</name>
    <dbReference type="NCBI Taxonomy" id="208331"/>
    <lineage>
        <taxon>Eukaryota</taxon>
        <taxon>Metazoa</taxon>
        <taxon>Chordata</taxon>
        <taxon>Craniata</taxon>
        <taxon>Vertebrata</taxon>
        <taxon>Euteleostomi</taxon>
        <taxon>Actinopterygii</taxon>
        <taxon>Neopterygii</taxon>
        <taxon>Teleostei</taxon>
        <taxon>Neoteleostei</taxon>
        <taxon>Acanthomorphata</taxon>
        <taxon>Ovalentaria</taxon>
        <taxon>Atherinomorphae</taxon>
        <taxon>Cyprinodontiformes</taxon>
        <taxon>Goodeidae</taxon>
        <taxon>Characodon</taxon>
    </lineage>
</organism>
<protein>
    <submittedName>
        <fullName evidence="1">Uncharacterized protein</fullName>
    </submittedName>
</protein>
<accession>A0ABU7EXD9</accession>
<evidence type="ECO:0000313" key="2">
    <source>
        <dbReference type="Proteomes" id="UP001352852"/>
    </source>
</evidence>
<name>A0ABU7EXD9_9TELE</name>
<dbReference type="Proteomes" id="UP001352852">
    <property type="component" value="Unassembled WGS sequence"/>
</dbReference>
<evidence type="ECO:0000313" key="1">
    <source>
        <dbReference type="EMBL" id="MED6291505.1"/>
    </source>
</evidence>
<comment type="caution">
    <text evidence="1">The sequence shown here is derived from an EMBL/GenBank/DDBJ whole genome shotgun (WGS) entry which is preliminary data.</text>
</comment>
<proteinExistence type="predicted"/>
<keyword evidence="2" id="KW-1185">Reference proteome</keyword>